<dbReference type="EMBL" id="FTOD01000001">
    <property type="protein sequence ID" value="SIS39566.1"/>
    <property type="molecule type" value="Genomic_DNA"/>
</dbReference>
<name>A0A1N7IRE5_9BACL</name>
<evidence type="ECO:0000313" key="2">
    <source>
        <dbReference type="EMBL" id="SIS39566.1"/>
    </source>
</evidence>
<sequence>MNEKWKSISRMGLIYLFVILATLVSNSWYQQVRTQNYIDRFEEEKGLKILDEISDTYKITMENYSNYKLSREMKQRLIDKLSKLSHDLHRVDESIHSKDVVHRMDFSFIYHDIKLVKLALSDSTKDDIVPVIVLHAMEGLGDLKKEITYIRYR</sequence>
<keyword evidence="1" id="KW-0812">Transmembrane</keyword>
<reference evidence="3" key="1">
    <citation type="submission" date="2017-01" db="EMBL/GenBank/DDBJ databases">
        <authorList>
            <person name="Varghese N."/>
            <person name="Submissions S."/>
        </authorList>
    </citation>
    <scope>NUCLEOTIDE SEQUENCE [LARGE SCALE GENOMIC DNA]</scope>
    <source>
        <strain evidence="3">DSM 45196</strain>
    </source>
</reference>
<gene>
    <name evidence="2" type="ORF">SAMN05421790_101262</name>
</gene>
<evidence type="ECO:0000256" key="1">
    <source>
        <dbReference type="SAM" id="Phobius"/>
    </source>
</evidence>
<dbReference type="AlphaFoldDB" id="A0A1N7IRE5"/>
<organism evidence="2 3">
    <name type="scientific">Kroppenstedtia eburnea</name>
    <dbReference type="NCBI Taxonomy" id="714067"/>
    <lineage>
        <taxon>Bacteria</taxon>
        <taxon>Bacillati</taxon>
        <taxon>Bacillota</taxon>
        <taxon>Bacilli</taxon>
        <taxon>Bacillales</taxon>
        <taxon>Thermoactinomycetaceae</taxon>
        <taxon>Kroppenstedtia</taxon>
    </lineage>
</organism>
<dbReference type="RefSeq" id="WP_076522926.1">
    <property type="nucleotide sequence ID" value="NZ_CP048103.1"/>
</dbReference>
<proteinExistence type="predicted"/>
<accession>A0A1N7IRE5</accession>
<feature type="transmembrane region" description="Helical" evidence="1">
    <location>
        <begin position="12"/>
        <end position="29"/>
    </location>
</feature>
<keyword evidence="1" id="KW-0472">Membrane</keyword>
<keyword evidence="1" id="KW-1133">Transmembrane helix</keyword>
<dbReference type="OrthoDB" id="2987959at2"/>
<protein>
    <submittedName>
        <fullName evidence="2">Uncharacterized protein</fullName>
    </submittedName>
</protein>
<dbReference type="Proteomes" id="UP000186795">
    <property type="component" value="Unassembled WGS sequence"/>
</dbReference>
<keyword evidence="3" id="KW-1185">Reference proteome</keyword>
<evidence type="ECO:0000313" key="3">
    <source>
        <dbReference type="Proteomes" id="UP000186795"/>
    </source>
</evidence>